<reference evidence="3" key="2">
    <citation type="submission" date="2020-12" db="UniProtKB">
        <authorList>
            <consortium name="WormBaseParasite"/>
        </authorList>
    </citation>
    <scope>IDENTIFICATION</scope>
</reference>
<sequence>MKHEICCSTSEDTLQEGHISEIPIDLLDSLHHIPLSPHETSDGYDHFKYVRCEGPCKKIYKENKLCYFGECGHALCEGCTVNAKKLYKNLKTCENEYFCPLSWCLIRQKIKMIACYEKRSKYNYRLSQIIKDHLPLEIYYLNMKIDKILKKGNHCRC</sequence>
<reference evidence="1 2" key="1">
    <citation type="submission" date="2014-09" db="EMBL/GenBank/DDBJ databases">
        <authorList>
            <person name="Martin A.A."/>
        </authorList>
    </citation>
    <scope>NUCLEOTIDE SEQUENCE</scope>
    <source>
        <strain evidence="2">ED321</strain>
        <strain evidence="1">ED321 Heterogonic</strain>
    </source>
</reference>
<dbReference type="EMBL" id="LN609528">
    <property type="protein sequence ID" value="CEF62470.1"/>
    <property type="molecule type" value="Genomic_DNA"/>
</dbReference>
<dbReference type="GeneID" id="36374835"/>
<dbReference type="CTD" id="36374835"/>
<name>A0A090KY73_STRRB</name>
<accession>A0A090KY73</accession>
<dbReference type="WormBase" id="SRAE_1000074300">
    <property type="protein sequence ID" value="SRP01247"/>
    <property type="gene ID" value="WBGene00257340"/>
</dbReference>
<evidence type="ECO:0000313" key="2">
    <source>
        <dbReference type="Proteomes" id="UP000035682"/>
    </source>
</evidence>
<protein>
    <submittedName>
        <fullName evidence="1 3">Uncharacterized protein</fullName>
    </submittedName>
</protein>
<keyword evidence="2" id="KW-1185">Reference proteome</keyword>
<dbReference type="Proteomes" id="UP000035682">
    <property type="component" value="Unplaced"/>
</dbReference>
<gene>
    <name evidence="1 3 4" type="ORF">SRAE_1000074300</name>
</gene>
<evidence type="ECO:0000313" key="1">
    <source>
        <dbReference type="EMBL" id="CEF62470.1"/>
    </source>
</evidence>
<dbReference type="WBParaSite" id="SRAE_1000074300.1">
    <property type="protein sequence ID" value="SRAE_1000074300.1"/>
    <property type="gene ID" value="WBGene00257340"/>
</dbReference>
<dbReference type="AlphaFoldDB" id="A0A090KY73"/>
<dbReference type="RefSeq" id="XP_024501672.1">
    <property type="nucleotide sequence ID" value="XM_024647612.1"/>
</dbReference>
<organism evidence="1">
    <name type="scientific">Strongyloides ratti</name>
    <name type="common">Parasitic roundworm</name>
    <dbReference type="NCBI Taxonomy" id="34506"/>
    <lineage>
        <taxon>Eukaryota</taxon>
        <taxon>Metazoa</taxon>
        <taxon>Ecdysozoa</taxon>
        <taxon>Nematoda</taxon>
        <taxon>Chromadorea</taxon>
        <taxon>Rhabditida</taxon>
        <taxon>Tylenchina</taxon>
        <taxon>Panagrolaimomorpha</taxon>
        <taxon>Strongyloidoidea</taxon>
        <taxon>Strongyloididae</taxon>
        <taxon>Strongyloides</taxon>
    </lineage>
</organism>
<evidence type="ECO:0000313" key="3">
    <source>
        <dbReference type="WBParaSite" id="SRAE_1000074300.1"/>
    </source>
</evidence>
<proteinExistence type="predicted"/>
<evidence type="ECO:0000313" key="4">
    <source>
        <dbReference type="WormBase" id="SRAE_1000074300"/>
    </source>
</evidence>